<gene>
    <name evidence="4" type="ORF">ACFO8L_05575</name>
</gene>
<keyword evidence="2" id="KW-0812">Transmembrane</keyword>
<evidence type="ECO:0000259" key="3">
    <source>
        <dbReference type="Pfam" id="PF01882"/>
    </source>
</evidence>
<feature type="region of interest" description="Disordered" evidence="1">
    <location>
        <begin position="219"/>
        <end position="245"/>
    </location>
</feature>
<organism evidence="4 5">
    <name type="scientific">Sphaerisporangium corydalis</name>
    <dbReference type="NCBI Taxonomy" id="1441875"/>
    <lineage>
        <taxon>Bacteria</taxon>
        <taxon>Bacillati</taxon>
        <taxon>Actinomycetota</taxon>
        <taxon>Actinomycetes</taxon>
        <taxon>Streptosporangiales</taxon>
        <taxon>Streptosporangiaceae</taxon>
        <taxon>Sphaerisporangium</taxon>
    </lineage>
</organism>
<keyword evidence="2" id="KW-1133">Transmembrane helix</keyword>
<accession>A0ABV9E972</accession>
<evidence type="ECO:0000256" key="1">
    <source>
        <dbReference type="SAM" id="MobiDB-lite"/>
    </source>
</evidence>
<evidence type="ECO:0000313" key="4">
    <source>
        <dbReference type="EMBL" id="MFC4585529.1"/>
    </source>
</evidence>
<dbReference type="PANTHER" id="PTHR34351">
    <property type="entry name" value="SLR1927 PROTEIN-RELATED"/>
    <property type="match status" value="1"/>
</dbReference>
<feature type="compositionally biased region" description="Basic and acidic residues" evidence="1">
    <location>
        <begin position="111"/>
        <end position="150"/>
    </location>
</feature>
<feature type="compositionally biased region" description="Low complexity" evidence="1">
    <location>
        <begin position="95"/>
        <end position="108"/>
    </location>
</feature>
<reference evidence="5" key="1">
    <citation type="journal article" date="2019" name="Int. J. Syst. Evol. Microbiol.">
        <title>The Global Catalogue of Microorganisms (GCM) 10K type strain sequencing project: providing services to taxonomists for standard genome sequencing and annotation.</title>
        <authorList>
            <consortium name="The Broad Institute Genomics Platform"/>
            <consortium name="The Broad Institute Genome Sequencing Center for Infectious Disease"/>
            <person name="Wu L."/>
            <person name="Ma J."/>
        </authorList>
    </citation>
    <scope>NUCLEOTIDE SEQUENCE [LARGE SCALE GENOMIC DNA]</scope>
    <source>
        <strain evidence="5">CCUG 49560</strain>
    </source>
</reference>
<feature type="transmembrane region" description="Helical" evidence="2">
    <location>
        <begin position="28"/>
        <end position="47"/>
    </location>
</feature>
<dbReference type="Proteomes" id="UP001595891">
    <property type="component" value="Unassembled WGS sequence"/>
</dbReference>
<dbReference type="PANTHER" id="PTHR34351:SF1">
    <property type="entry name" value="SLR1927 PROTEIN"/>
    <property type="match status" value="1"/>
</dbReference>
<protein>
    <submittedName>
        <fullName evidence="4">DUF58 domain-containing protein</fullName>
    </submittedName>
</protein>
<comment type="caution">
    <text evidence="4">The sequence shown here is derived from an EMBL/GenBank/DDBJ whole genome shotgun (WGS) entry which is preliminary data.</text>
</comment>
<dbReference type="EMBL" id="JBHSFN010000002">
    <property type="protein sequence ID" value="MFC4585529.1"/>
    <property type="molecule type" value="Genomic_DNA"/>
</dbReference>
<keyword evidence="2" id="KW-0472">Membrane</keyword>
<name>A0ABV9E972_9ACTN</name>
<proteinExistence type="predicted"/>
<dbReference type="Pfam" id="PF01882">
    <property type="entry name" value="DUF58"/>
    <property type="match status" value="1"/>
</dbReference>
<feature type="domain" description="DUF58" evidence="3">
    <location>
        <begin position="265"/>
        <end position="365"/>
    </location>
</feature>
<keyword evidence="5" id="KW-1185">Reference proteome</keyword>
<sequence length="447" mass="46936">MLTWWGRGVLAGSIVLYGLAFVLGRMELVVPASVGVVGLIGALLWTLPEARLAIRREVMPLKVARGEALVAVLDLRNHGRWVLTGLRAHDRVTPAGNGAAAPDHAGGARAEGGRDSRGGRGDRGGPGGRDRRDSHGDRGDPGDPGGRDGELVVGVGWLRRGAGRAVSYEVPTEVRGEARVGPLTVVRRDPLRLTRTLIEHDEDAVFLVRPRTVPLVTAPPGRAAGLDARRGHRAPPRFGGSSRPGAAASFGGTAGFADDATFHGLREYVMGDDLRHVHWRSSARTGSLMVRTLLDPGPPLTTVALDTRAASYEPAGFELAVDAAASVAVAVARAGLPVRLLTGERVLLDVKGGACAAEAVLDRLAVVRACADRAADPVRRLRPGGLLVLVTGDDEAVTRAAAVHRRYDRALCLRIAPGPLPPCAPGVTVIDVPDLPSLATSWTTTLR</sequence>
<dbReference type="RefSeq" id="WP_262843112.1">
    <property type="nucleotide sequence ID" value="NZ_JANZYP010000015.1"/>
</dbReference>
<feature type="region of interest" description="Disordered" evidence="1">
    <location>
        <begin position="92"/>
        <end position="151"/>
    </location>
</feature>
<feature type="transmembrane region" description="Helical" evidence="2">
    <location>
        <begin position="6"/>
        <end position="23"/>
    </location>
</feature>
<dbReference type="InterPro" id="IPR002881">
    <property type="entry name" value="DUF58"/>
</dbReference>
<evidence type="ECO:0000313" key="5">
    <source>
        <dbReference type="Proteomes" id="UP001595891"/>
    </source>
</evidence>
<evidence type="ECO:0000256" key="2">
    <source>
        <dbReference type="SAM" id="Phobius"/>
    </source>
</evidence>